<feature type="region of interest" description="Disordered" evidence="1">
    <location>
        <begin position="275"/>
        <end position="299"/>
    </location>
</feature>
<comment type="caution">
    <text evidence="3">The sequence shown here is derived from an EMBL/GenBank/DDBJ whole genome shotgun (WGS) entry which is preliminary data.</text>
</comment>
<dbReference type="Pfam" id="PF21277">
    <property type="entry name" value="T6SS_VgrG3-like_C"/>
    <property type="match status" value="1"/>
</dbReference>
<organism evidence="3 4">
    <name type="scientific">Plastoroseomonas arctica</name>
    <dbReference type="NCBI Taxonomy" id="1509237"/>
    <lineage>
        <taxon>Bacteria</taxon>
        <taxon>Pseudomonadati</taxon>
        <taxon>Pseudomonadota</taxon>
        <taxon>Alphaproteobacteria</taxon>
        <taxon>Acetobacterales</taxon>
        <taxon>Acetobacteraceae</taxon>
        <taxon>Plastoroseomonas</taxon>
    </lineage>
</organism>
<gene>
    <name evidence="3" type="ORF">GXW79_02015</name>
</gene>
<sequence length="445" mass="47520">MKDGMLAGIPIPEVQSTQEGLVVQAKAAGETLRFDASDNVDGTVDLNFFVVPKVAMQASETLGGLSRRYEVGHRGPEVISTGKGDRGGKSYGCWQMTSQPAGGTVTRFVMEDGFPFAGDFAGLPPGSDGFDAAWRAVAARDAAGFEREQHAYVLRTHYDVALKRIIASGIDAAARVRTLHEVLWSATVQHGAFGALGIFRAAGATDPRDDAALIRAIYAERGRRDDDGVLVHFSGNSKPVQESVAKRFVDECDDALELLAAEAKAPRPAVFAVPAPVEAHEGRSTTGSPGDESPSPQPVMRDVPAWFEIAFREVNQAQLPGPADNARIVEYFGWTSLGESPDSVAWCGAFVSFCLGNAGFLRKGTGSARAANWMDFGKPLEGPRKGCVVVLEPQAPGSSGHVAFWDHTDGERIFLLGGNQGGKVGVNAFALRDVRKFGYRWPLDA</sequence>
<dbReference type="InterPro" id="IPR013423">
    <property type="entry name" value="CHP02594"/>
</dbReference>
<evidence type="ECO:0000259" key="2">
    <source>
        <dbReference type="Pfam" id="PF21277"/>
    </source>
</evidence>
<accession>A0AAF1JUB6</accession>
<evidence type="ECO:0000256" key="1">
    <source>
        <dbReference type="SAM" id="MobiDB-lite"/>
    </source>
</evidence>
<feature type="domain" description="Type VI secretion system spike protein VgrG3-like C-terminal" evidence="2">
    <location>
        <begin position="62"/>
        <end position="251"/>
    </location>
</feature>
<dbReference type="AlphaFoldDB" id="A0AAF1JUB6"/>
<reference evidence="3" key="2">
    <citation type="journal article" date="2021" name="Syst. Appl. Microbiol.">
        <title>Roseomonas hellenica sp. nov., isolated from roots of wild-growing Alkanna tinctoria.</title>
        <authorList>
            <person name="Rat A."/>
            <person name="Naranjo H.D."/>
            <person name="Lebbe L."/>
            <person name="Cnockaert M."/>
            <person name="Krigas N."/>
            <person name="Grigoriadou K."/>
            <person name="Maloupa E."/>
            <person name="Willems A."/>
        </authorList>
    </citation>
    <scope>NUCLEOTIDE SEQUENCE</scope>
    <source>
        <strain evidence="3">LMG 28251</strain>
    </source>
</reference>
<dbReference type="RefSeq" id="WP_211872526.1">
    <property type="nucleotide sequence ID" value="NZ_JAAEDH010000001.1"/>
</dbReference>
<evidence type="ECO:0000313" key="4">
    <source>
        <dbReference type="Proteomes" id="UP001196068"/>
    </source>
</evidence>
<protein>
    <submittedName>
        <fullName evidence="3">TIGR02594 family protein</fullName>
    </submittedName>
</protein>
<proteinExistence type="predicted"/>
<evidence type="ECO:0000313" key="3">
    <source>
        <dbReference type="EMBL" id="MBR0653845.1"/>
    </source>
</evidence>
<dbReference type="EMBL" id="JAAEDH010000001">
    <property type="protein sequence ID" value="MBR0653845.1"/>
    <property type="molecule type" value="Genomic_DNA"/>
</dbReference>
<keyword evidence="4" id="KW-1185">Reference proteome</keyword>
<name>A0AAF1JUB6_9PROT</name>
<dbReference type="Proteomes" id="UP001196068">
    <property type="component" value="Unassembled WGS sequence"/>
</dbReference>
<reference evidence="3" key="1">
    <citation type="submission" date="2020-01" db="EMBL/GenBank/DDBJ databases">
        <authorList>
            <person name="Rat A."/>
        </authorList>
    </citation>
    <scope>NUCLEOTIDE SEQUENCE</scope>
    <source>
        <strain evidence="3">LMG 28251</strain>
    </source>
</reference>
<dbReference type="InterPro" id="IPR049073">
    <property type="entry name" value="T6SS_VgrG3-like_C"/>
</dbReference>
<dbReference type="NCBIfam" id="TIGR02594">
    <property type="entry name" value="TIGR02594 family protein"/>
    <property type="match status" value="1"/>
</dbReference>